<reference evidence="3" key="2">
    <citation type="journal article" date="2022" name="Microbiol. Resour. Announc.">
        <title>Metagenome Sequencing to Explore Phylogenomics of Terrestrial Cyanobacteria.</title>
        <authorList>
            <person name="Ward R.D."/>
            <person name="Stajich J.E."/>
            <person name="Johansen J.R."/>
            <person name="Huntemann M."/>
            <person name="Clum A."/>
            <person name="Foster B."/>
            <person name="Foster B."/>
            <person name="Roux S."/>
            <person name="Palaniappan K."/>
            <person name="Varghese N."/>
            <person name="Mukherjee S."/>
            <person name="Reddy T.B.K."/>
            <person name="Daum C."/>
            <person name="Copeland A."/>
            <person name="Chen I.A."/>
            <person name="Ivanova N.N."/>
            <person name="Kyrpides N.C."/>
            <person name="Shapiro N."/>
            <person name="Eloe-Fadrosh E.A."/>
            <person name="Pietrasiak N."/>
        </authorList>
    </citation>
    <scope>NUCLEOTIDE SEQUENCE</scope>
    <source>
        <strain evidence="3">GSE-NOS-MK-12-04C</strain>
    </source>
</reference>
<reference evidence="3" key="1">
    <citation type="submission" date="2021-05" db="EMBL/GenBank/DDBJ databases">
        <authorList>
            <person name="Pietrasiak N."/>
            <person name="Ward R."/>
            <person name="Stajich J.E."/>
            <person name="Kurbessoian T."/>
        </authorList>
    </citation>
    <scope>NUCLEOTIDE SEQUENCE</scope>
    <source>
        <strain evidence="3">GSE-NOS-MK-12-04C</strain>
    </source>
</reference>
<evidence type="ECO:0000313" key="3">
    <source>
        <dbReference type="EMBL" id="MBW4667312.1"/>
    </source>
</evidence>
<proteinExistence type="predicted"/>
<organism evidence="3 4">
    <name type="scientific">Cyanomargarita calcarea GSE-NOS-MK-12-04C</name>
    <dbReference type="NCBI Taxonomy" id="2839659"/>
    <lineage>
        <taxon>Bacteria</taxon>
        <taxon>Bacillati</taxon>
        <taxon>Cyanobacteriota</taxon>
        <taxon>Cyanophyceae</taxon>
        <taxon>Nostocales</taxon>
        <taxon>Cyanomargaritaceae</taxon>
        <taxon>Cyanomargarita</taxon>
    </lineage>
</organism>
<dbReference type="InterPro" id="IPR019545">
    <property type="entry name" value="DM13_domain"/>
</dbReference>
<name>A0A951QLT2_9CYAN</name>
<feature type="chain" id="PRO_5037187170" evidence="1">
    <location>
        <begin position="21"/>
        <end position="165"/>
    </location>
</feature>
<protein>
    <submittedName>
        <fullName evidence="3">DM13 domain-containing protein</fullName>
    </submittedName>
</protein>
<dbReference type="PROSITE" id="PS51549">
    <property type="entry name" value="DM13"/>
    <property type="match status" value="1"/>
</dbReference>
<gene>
    <name evidence="3" type="ORF">KME60_07700</name>
</gene>
<evidence type="ECO:0000313" key="4">
    <source>
        <dbReference type="Proteomes" id="UP000729701"/>
    </source>
</evidence>
<dbReference type="EMBL" id="JAHHGZ010000006">
    <property type="protein sequence ID" value="MBW4667312.1"/>
    <property type="molecule type" value="Genomic_DNA"/>
</dbReference>
<dbReference type="Pfam" id="PF10517">
    <property type="entry name" value="DM13"/>
    <property type="match status" value="1"/>
</dbReference>
<evidence type="ECO:0000256" key="1">
    <source>
        <dbReference type="SAM" id="SignalP"/>
    </source>
</evidence>
<keyword evidence="1" id="KW-0732">Signal</keyword>
<dbReference type="AlphaFoldDB" id="A0A951QLT2"/>
<sequence length="165" mass="17728">MKLKTFLTLSLASLVMVSFAKEVSAETPAAMGTQNNSVVQLTQSKQSTATKIGNFVSGEHTTQGTASITRKNGQSFVELDKSFKTSSSGPDLVVILHRSDNVIGSTKPPSYSLKKGDYVVLGRLQKFSGAQSYAIPKNINLANYKSAVIWCRKFNATFGAAKLSN</sequence>
<evidence type="ECO:0000259" key="2">
    <source>
        <dbReference type="PROSITE" id="PS51549"/>
    </source>
</evidence>
<dbReference type="Proteomes" id="UP000729701">
    <property type="component" value="Unassembled WGS sequence"/>
</dbReference>
<feature type="signal peptide" evidence="1">
    <location>
        <begin position="1"/>
        <end position="20"/>
    </location>
</feature>
<accession>A0A951QLT2</accession>
<feature type="domain" description="DM13" evidence="2">
    <location>
        <begin position="49"/>
        <end position="164"/>
    </location>
</feature>
<comment type="caution">
    <text evidence="3">The sequence shown here is derived from an EMBL/GenBank/DDBJ whole genome shotgun (WGS) entry which is preliminary data.</text>
</comment>